<dbReference type="Pfam" id="PF04337">
    <property type="entry name" value="DUF480"/>
    <property type="match status" value="1"/>
</dbReference>
<dbReference type="SUPFAM" id="SSF46785">
    <property type="entry name" value="Winged helix' DNA-binding domain"/>
    <property type="match status" value="2"/>
</dbReference>
<evidence type="ECO:0000313" key="2">
    <source>
        <dbReference type="EMBL" id="GGY72197.1"/>
    </source>
</evidence>
<accession>A0ABQ3B022</accession>
<dbReference type="Proteomes" id="UP000619761">
    <property type="component" value="Unassembled WGS sequence"/>
</dbReference>
<dbReference type="InterPro" id="IPR007432">
    <property type="entry name" value="DUF480"/>
</dbReference>
<evidence type="ECO:0000313" key="3">
    <source>
        <dbReference type="Proteomes" id="UP000619761"/>
    </source>
</evidence>
<dbReference type="RefSeq" id="WP_189417449.1">
    <property type="nucleotide sequence ID" value="NZ_BMYZ01000001.1"/>
</dbReference>
<comment type="caution">
    <text evidence="2">The sequence shown here is derived from an EMBL/GenBank/DDBJ whole genome shotgun (WGS) entry which is preliminary data.</text>
</comment>
<dbReference type="HAMAP" id="MF_01584">
    <property type="entry name" value="UPF0502"/>
    <property type="match status" value="1"/>
</dbReference>
<keyword evidence="3" id="KW-1185">Reference proteome</keyword>
<dbReference type="PANTHER" id="PTHR38768:SF1">
    <property type="entry name" value="UPF0502 PROTEIN YCEH"/>
    <property type="match status" value="1"/>
</dbReference>
<evidence type="ECO:0000256" key="1">
    <source>
        <dbReference type="HAMAP-Rule" id="MF_01584"/>
    </source>
</evidence>
<dbReference type="Gene3D" id="1.10.10.10">
    <property type="entry name" value="Winged helix-like DNA-binding domain superfamily/Winged helix DNA-binding domain"/>
    <property type="match status" value="2"/>
</dbReference>
<dbReference type="EMBL" id="BMYZ01000001">
    <property type="protein sequence ID" value="GGY72197.1"/>
    <property type="molecule type" value="Genomic_DNA"/>
</dbReference>
<gene>
    <name evidence="2" type="ORF">GCM10011613_16440</name>
</gene>
<reference evidence="3" key="1">
    <citation type="journal article" date="2019" name="Int. J. Syst. Evol. Microbiol.">
        <title>The Global Catalogue of Microorganisms (GCM) 10K type strain sequencing project: providing services to taxonomists for standard genome sequencing and annotation.</title>
        <authorList>
            <consortium name="The Broad Institute Genomics Platform"/>
            <consortium name="The Broad Institute Genome Sequencing Center for Infectious Disease"/>
            <person name="Wu L."/>
            <person name="Ma J."/>
        </authorList>
    </citation>
    <scope>NUCLEOTIDE SEQUENCE [LARGE SCALE GENOMIC DNA]</scope>
    <source>
        <strain evidence="3">KCTC 32239</strain>
    </source>
</reference>
<dbReference type="InterPro" id="IPR036388">
    <property type="entry name" value="WH-like_DNA-bd_sf"/>
</dbReference>
<organism evidence="2 3">
    <name type="scientific">Cellvibrio zantedeschiae</name>
    <dbReference type="NCBI Taxonomy" id="1237077"/>
    <lineage>
        <taxon>Bacteria</taxon>
        <taxon>Pseudomonadati</taxon>
        <taxon>Pseudomonadota</taxon>
        <taxon>Gammaproteobacteria</taxon>
        <taxon>Cellvibrionales</taxon>
        <taxon>Cellvibrionaceae</taxon>
        <taxon>Cellvibrio</taxon>
    </lineage>
</organism>
<sequence>MESPTDQNLMQPDEPMLTAIEARVLGALMEKQLTTPDAYPITLNSLVLACNQKTSREPVTNYESGELQRCASQLQDKNWITVDYSARAARYDQRLTRVLGLDKAAQALLNVMLLRGPQTLSELFTRTQRMFDFENINAVEEKLEHLCAKTTPYFVRIPRAAGQREDRFMHLLCGKPDLDAISAMQSAKNTSHANDESTVYLEQKVVHLEQQLELMQKQIKFLLDLNGVSDSDIN</sequence>
<comment type="similarity">
    <text evidence="1">Belongs to the UPF0502 family.</text>
</comment>
<protein>
    <submittedName>
        <fullName evidence="2">UPF0502 protein</fullName>
    </submittedName>
</protein>
<name>A0ABQ3B022_9GAMM</name>
<dbReference type="PANTHER" id="PTHR38768">
    <property type="entry name" value="UPF0502 PROTEIN YCEH"/>
    <property type="match status" value="1"/>
</dbReference>
<dbReference type="InterPro" id="IPR036390">
    <property type="entry name" value="WH_DNA-bd_sf"/>
</dbReference>
<proteinExistence type="inferred from homology"/>